<name>A0A0F8V0U7_9EURO</name>
<dbReference type="Gene3D" id="3.40.50.300">
    <property type="entry name" value="P-loop containing nucleotide triphosphate hydrolases"/>
    <property type="match status" value="1"/>
</dbReference>
<comment type="caution">
    <text evidence="5">The sequence shown here is derived from an EMBL/GenBank/DDBJ whole genome shotgun (WGS) entry which is preliminary data.</text>
</comment>
<evidence type="ECO:0000256" key="4">
    <source>
        <dbReference type="ARBA" id="ARBA00022840"/>
    </source>
</evidence>
<dbReference type="GO" id="GO:0005634">
    <property type="term" value="C:nucleus"/>
    <property type="evidence" value="ECO:0007669"/>
    <property type="project" value="TreeGrafter"/>
</dbReference>
<gene>
    <name evidence="5" type="ORF">AOCH_007686</name>
</gene>
<evidence type="ECO:0008006" key="7">
    <source>
        <dbReference type="Google" id="ProtNLM"/>
    </source>
</evidence>
<dbReference type="PANTHER" id="PTHR45626">
    <property type="entry name" value="TRANSCRIPTION TERMINATION FACTOR 2-RELATED"/>
    <property type="match status" value="1"/>
</dbReference>
<evidence type="ECO:0000256" key="2">
    <source>
        <dbReference type="ARBA" id="ARBA00022801"/>
    </source>
</evidence>
<proteinExistence type="predicted"/>
<dbReference type="SUPFAM" id="SSF52540">
    <property type="entry name" value="P-loop containing nucleoside triphosphate hydrolases"/>
    <property type="match status" value="1"/>
</dbReference>
<reference evidence="5 6" key="1">
    <citation type="submission" date="2015-02" db="EMBL/GenBank/DDBJ databases">
        <title>Draft Genome Sequences of Two Closely-Related Aflatoxigenic Aspergillus Species Obtained from the Cote d'Ivoire.</title>
        <authorList>
            <person name="Moore G.G."/>
            <person name="Beltz S.B."/>
            <person name="Mack B.M."/>
        </authorList>
    </citation>
    <scope>NUCLEOTIDE SEQUENCE [LARGE SCALE GENOMIC DNA]</scope>
    <source>
        <strain evidence="5 6">SRRC1432</strain>
    </source>
</reference>
<dbReference type="GO" id="GO:0008094">
    <property type="term" value="F:ATP-dependent activity, acting on DNA"/>
    <property type="evidence" value="ECO:0007669"/>
    <property type="project" value="TreeGrafter"/>
</dbReference>
<dbReference type="GO" id="GO:0016787">
    <property type="term" value="F:hydrolase activity"/>
    <property type="evidence" value="ECO:0007669"/>
    <property type="project" value="UniProtKB-KW"/>
</dbReference>
<dbReference type="VEuPathDB" id="FungiDB:P175DRAFT_0554567"/>
<dbReference type="GO" id="GO:0004386">
    <property type="term" value="F:helicase activity"/>
    <property type="evidence" value="ECO:0007669"/>
    <property type="project" value="UniProtKB-KW"/>
</dbReference>
<dbReference type="GO" id="GO:0006281">
    <property type="term" value="P:DNA repair"/>
    <property type="evidence" value="ECO:0007669"/>
    <property type="project" value="TreeGrafter"/>
</dbReference>
<evidence type="ECO:0000256" key="3">
    <source>
        <dbReference type="ARBA" id="ARBA00022806"/>
    </source>
</evidence>
<organism evidence="5 6">
    <name type="scientific">Aspergillus ochraceoroseus</name>
    <dbReference type="NCBI Taxonomy" id="138278"/>
    <lineage>
        <taxon>Eukaryota</taxon>
        <taxon>Fungi</taxon>
        <taxon>Dikarya</taxon>
        <taxon>Ascomycota</taxon>
        <taxon>Pezizomycotina</taxon>
        <taxon>Eurotiomycetes</taxon>
        <taxon>Eurotiomycetidae</taxon>
        <taxon>Eurotiales</taxon>
        <taxon>Aspergillaceae</taxon>
        <taxon>Aspergillus</taxon>
        <taxon>Aspergillus subgen. Nidulantes</taxon>
    </lineage>
</organism>
<keyword evidence="2" id="KW-0378">Hydrolase</keyword>
<keyword evidence="1" id="KW-0547">Nucleotide-binding</keyword>
<evidence type="ECO:0000313" key="6">
    <source>
        <dbReference type="Proteomes" id="UP000034947"/>
    </source>
</evidence>
<evidence type="ECO:0000256" key="1">
    <source>
        <dbReference type="ARBA" id="ARBA00022741"/>
    </source>
</evidence>
<accession>A0A0F8V0U7</accession>
<dbReference type="GO" id="GO:0005524">
    <property type="term" value="F:ATP binding"/>
    <property type="evidence" value="ECO:0007669"/>
    <property type="project" value="UniProtKB-KW"/>
</dbReference>
<dbReference type="InterPro" id="IPR050628">
    <property type="entry name" value="SNF2_RAD54_helicase_TF"/>
</dbReference>
<evidence type="ECO:0000313" key="5">
    <source>
        <dbReference type="EMBL" id="KKK25413.1"/>
    </source>
</evidence>
<sequence>MTVANKCILVDLWWNEAVQNQAFCRLIRHGQTRAVECVKIIVEESMDEYMLELQGKKSEEITSTMGEDVLKERDTIINLIKMFAVIVEDEEGRITVKPKRFEG</sequence>
<dbReference type="EMBL" id="JYKN01000182">
    <property type="protein sequence ID" value="KKK25413.1"/>
    <property type="molecule type" value="Genomic_DNA"/>
</dbReference>
<protein>
    <recommendedName>
        <fullName evidence="7">Helicase C-terminal domain-containing protein</fullName>
    </recommendedName>
</protein>
<keyword evidence="6" id="KW-1185">Reference proteome</keyword>
<dbReference type="AlphaFoldDB" id="A0A0F8V0U7"/>
<dbReference type="Proteomes" id="UP000034947">
    <property type="component" value="Unassembled WGS sequence"/>
</dbReference>
<dbReference type="InterPro" id="IPR027417">
    <property type="entry name" value="P-loop_NTPase"/>
</dbReference>
<dbReference type="OrthoDB" id="1699231at2759"/>
<keyword evidence="3" id="KW-0347">Helicase</keyword>
<dbReference type="PANTHER" id="PTHR45626:SF17">
    <property type="entry name" value="HELICASE-LIKE TRANSCRIPTION FACTOR"/>
    <property type="match status" value="1"/>
</dbReference>
<keyword evidence="4" id="KW-0067">ATP-binding</keyword>